<proteinExistence type="predicted"/>
<dbReference type="SUPFAM" id="SSF52218">
    <property type="entry name" value="Flavoproteins"/>
    <property type="match status" value="1"/>
</dbReference>
<comment type="caution">
    <text evidence="3">The sequence shown here is derived from an EMBL/GenBank/DDBJ whole genome shotgun (WGS) entry which is preliminary data.</text>
</comment>
<dbReference type="Proteomes" id="UP000217780">
    <property type="component" value="Unassembled WGS sequence"/>
</dbReference>
<dbReference type="GO" id="GO:0010181">
    <property type="term" value="F:FMN binding"/>
    <property type="evidence" value="ECO:0007669"/>
    <property type="project" value="TreeGrafter"/>
</dbReference>
<sequence>MSQTLIIAAHPDISRSVVNRRWLDAVRHRDCATVHEIYDAYPDGHIDVAAEQARVDAHRKIVLQFPVYWFNCPPLLKKWLDEVLTYGWAYGSQGKALAGKTVALAVSLGTPAADYRVDGKIGYGVAEVLRPFELTMKYCNADYRPPFVFHTIDSNAAYDDAARAVIEQSAADYLDWLETTLSIKPAQTI</sequence>
<dbReference type="GeneID" id="93873488"/>
<evidence type="ECO:0000256" key="1">
    <source>
        <dbReference type="ARBA" id="ARBA00023002"/>
    </source>
</evidence>
<evidence type="ECO:0000313" key="4">
    <source>
        <dbReference type="Proteomes" id="UP000217780"/>
    </source>
</evidence>
<dbReference type="Pfam" id="PF02525">
    <property type="entry name" value="Flavodoxin_2"/>
    <property type="match status" value="1"/>
</dbReference>
<dbReference type="PANTHER" id="PTHR47307:SF1">
    <property type="entry name" value="GLUTATHIONE-REGULATED POTASSIUM-EFFLUX SYSTEM ANCILLARY PROTEIN KEFG"/>
    <property type="match status" value="1"/>
</dbReference>
<dbReference type="RefSeq" id="WP_095541811.1">
    <property type="nucleotide sequence ID" value="NZ_NSJC01000003.1"/>
</dbReference>
<dbReference type="Gene3D" id="3.40.50.360">
    <property type="match status" value="1"/>
</dbReference>
<dbReference type="InterPro" id="IPR029039">
    <property type="entry name" value="Flavoprotein-like_sf"/>
</dbReference>
<dbReference type="InterPro" id="IPR046980">
    <property type="entry name" value="KefG/KefF"/>
</dbReference>
<dbReference type="EMBL" id="NTBI01000002">
    <property type="protein sequence ID" value="PAX17818.1"/>
    <property type="molecule type" value="Genomic_DNA"/>
</dbReference>
<dbReference type="GO" id="GO:0009055">
    <property type="term" value="F:electron transfer activity"/>
    <property type="evidence" value="ECO:0007669"/>
    <property type="project" value="TreeGrafter"/>
</dbReference>
<dbReference type="AlphaFoldDB" id="A0A2A2T7G6"/>
<reference evidence="3 4" key="1">
    <citation type="submission" date="2017-08" db="EMBL/GenBank/DDBJ databases">
        <title>WGS of Clinical strains of the CDC Group NO-1 linked to zoonotic infections in humans.</title>
        <authorList>
            <person name="Bernier A.-M."/>
            <person name="Bernard K."/>
        </authorList>
    </citation>
    <scope>NUCLEOTIDE SEQUENCE [LARGE SCALE GENOMIC DNA]</scope>
    <source>
        <strain evidence="3 4">NML91-0035</strain>
    </source>
</reference>
<keyword evidence="1" id="KW-0560">Oxidoreductase</keyword>
<evidence type="ECO:0000313" key="3">
    <source>
        <dbReference type="EMBL" id="PAX17818.1"/>
    </source>
</evidence>
<accession>A0A2A2T7G6</accession>
<evidence type="ECO:0000259" key="2">
    <source>
        <dbReference type="Pfam" id="PF02525"/>
    </source>
</evidence>
<gene>
    <name evidence="3" type="ORF">CLI92_03020</name>
</gene>
<dbReference type="InterPro" id="IPR003680">
    <property type="entry name" value="Flavodoxin_fold"/>
</dbReference>
<dbReference type="GO" id="GO:0003955">
    <property type="term" value="F:NAD(P)H dehydrogenase (quinone) activity"/>
    <property type="evidence" value="ECO:0007669"/>
    <property type="project" value="TreeGrafter"/>
</dbReference>
<feature type="domain" description="Flavodoxin-like fold" evidence="2">
    <location>
        <begin position="3"/>
        <end position="167"/>
    </location>
</feature>
<organism evidence="3 4">
    <name type="scientific">Vandammella animalimorsus</name>
    <dbReference type="NCBI Taxonomy" id="2029117"/>
    <lineage>
        <taxon>Bacteria</taxon>
        <taxon>Pseudomonadati</taxon>
        <taxon>Pseudomonadota</taxon>
        <taxon>Betaproteobacteria</taxon>
        <taxon>Burkholderiales</taxon>
        <taxon>Comamonadaceae</taxon>
        <taxon>Vandammella</taxon>
    </lineage>
</organism>
<protein>
    <submittedName>
        <fullName evidence="3">NAD(P)H oxidoreductase</fullName>
    </submittedName>
</protein>
<dbReference type="PANTHER" id="PTHR47307">
    <property type="entry name" value="GLUTATHIONE-REGULATED POTASSIUM-EFFLUX SYSTEM ANCILLARY PROTEIN KEFG"/>
    <property type="match status" value="1"/>
</dbReference>
<name>A0A2A2T7G6_9BURK</name>